<evidence type="ECO:0000259" key="1">
    <source>
        <dbReference type="PROSITE" id="PS50042"/>
    </source>
</evidence>
<evidence type="ECO:0000313" key="2">
    <source>
        <dbReference type="EMBL" id="CAD8060722.1"/>
    </source>
</evidence>
<dbReference type="PROSITE" id="PS50042">
    <property type="entry name" value="CNMP_BINDING_3"/>
    <property type="match status" value="1"/>
</dbReference>
<organism evidence="2 3">
    <name type="scientific">Paramecium sonneborni</name>
    <dbReference type="NCBI Taxonomy" id="65129"/>
    <lineage>
        <taxon>Eukaryota</taxon>
        <taxon>Sar</taxon>
        <taxon>Alveolata</taxon>
        <taxon>Ciliophora</taxon>
        <taxon>Intramacronucleata</taxon>
        <taxon>Oligohymenophorea</taxon>
        <taxon>Peniculida</taxon>
        <taxon>Parameciidae</taxon>
        <taxon>Paramecium</taxon>
    </lineage>
</organism>
<dbReference type="EMBL" id="CAJJDN010000014">
    <property type="protein sequence ID" value="CAD8060722.1"/>
    <property type="molecule type" value="Genomic_DNA"/>
</dbReference>
<comment type="caution">
    <text evidence="2">The sequence shown here is derived from an EMBL/GenBank/DDBJ whole genome shotgun (WGS) entry which is preliminary data.</text>
</comment>
<dbReference type="Proteomes" id="UP000692954">
    <property type="component" value="Unassembled WGS sequence"/>
</dbReference>
<reference evidence="2" key="1">
    <citation type="submission" date="2021-01" db="EMBL/GenBank/DDBJ databases">
        <authorList>
            <consortium name="Genoscope - CEA"/>
            <person name="William W."/>
        </authorList>
    </citation>
    <scope>NUCLEOTIDE SEQUENCE</scope>
</reference>
<accession>A0A8S1L572</accession>
<keyword evidence="3" id="KW-1185">Reference proteome</keyword>
<dbReference type="InterPro" id="IPR000595">
    <property type="entry name" value="cNMP-bd_dom"/>
</dbReference>
<dbReference type="OrthoDB" id="287206at2759"/>
<name>A0A8S1L572_9CILI</name>
<sequence length="3469" mass="392633">MKKDDEATFVFFIRKGAFVIIDCDEAKLEEFDSGSFIGEINAILQVANQLQLLKQQEKDLYCKLKQKLLVNFYSLTLYYYCCFKNASIQNETLIRNLIILKQYYYFQINKMINKSSATISHIQTQKTIHLQIIIINENIKASINQLCNNDSRACVSKTEGIKCYYNQFESTCMDTQSTSHGCQPTLNKLACLNQLTNGFGEEVRCTFGKKCTAVKSTHLKKLGCSEWFSKYACTNVVKNFCIWNGNQCIEYKSNVPEGESCEAIFSNSVTPSLCSRIQNLKCMNGGFIQDYQCISVDEQLQAKLKCTDLGVNSAACISITTPNQNCIFYQNICQEIKSVIINKCEMELNRFGCLSISNPKLQCQWKQGKCQNFVKLINQKCENVKEVNQSVCQQFEGKCKFDNQNFNCIVPTTTDILTCNTKGLTQELCLSLKKQYCTFTNGKCEEITLEDLKYYQCDMLLNEDACVNVLTKYQYCKWDGKNCIRQIINQDLDCELDKNDVITKYNGNVCQAISKPNVPCKYNKQINRCVISDQNDACGSPYINLFGCISILRAGLTCQWTLNGCIQIEIKALSTTCVSLQFANPNACSQVYEDSETGCYFNQDTSKCESIQISSQSGRNLLESLECQNIRKGLNRVACASITTNGQVCRWNQNQCQQIRKKMDVAQVECLKMQFVNPQACALVEFGKEPCRYLDKEKSCVNSVILNMNCNTPGLNTYACALVQGSCYFDTELNRCTKLDSTNSDNALQVTELLQTMECQSSSPTELVCTQIITIGQLCQWSSRQSRCLDQTVILNQKCSNYSQDIKVNANVCAAIEMEFPDYDLRFGINNDVDRGYCKFMPESGNCSKNTDTCTTPCCTEKIGINAHSCSRFSTQAPDVYCFFGSNLRCQQLTSDIVDISKQDAVRNYYNANQMRCSQMNRNSCWMIEWSTKQLCYHNGKSCVNVNYSNYGNLDIFIQFPAILNRYACLAIEATITNRNTLKYFLYDNTTKRCSPKPDASDYNACDQALGNSNLCLRFTSNILCKWNSLLLKCQEITLDEYDEIYTCSYNQNKKACIENPNTACQFSYINDKCINAPTEVDCDYFNANGPVSKNACKRITKDGQTCEYDEGATACKYIKVINDDNLPNSCDVGEGNSITCYRNTGGECRWNPLTYDCYENQTEISLLGCDDYLNKNLCLQVTKEPCIWDTKKYKCLKLTMTDQQFVTNDLLYNRLACYSITGGAFYHHSNNQCVSLTSKNNTCQQYYMNEYACLFHTQQPTNQQPQNYQCYFDKNESPLNYRCKPFTSEQTKCSTDIAISIEVCMQIPISCYFNINTLKCVNVEIPETQTCTNLKFQSLSGLYYNRISCASISEFLDSTYGVKHCYPHVDQSQQCTFEKYCFWEQSTKTCEIHTPTAGLIFTQNAQAYNCGDNDNPKTCYRDICYVNNLISSFSSCSNIYSRALCLQMVTEQCYFDINQGGCLSLSGNAHKLPDCTSFVNSCNVSQTPGVLCEITTADADQQPGKQCKSIERLIKKCINNGSVQLGQTCDQYSNQSSPVVCASASDACRLSNQCVSKEPILSQGETKSSKCDKSMSKTMCEAMGCYYTKLNYCQQTDSVPQITSTNKYYLCYEVNQLKITNRDVICSGVDQSCIFTSKCEDATGFTCSQLINNKVSQKACINCSELKVKYDPDTFRCIVITNETFTSCDQNLNKQTCLINTPNLNCKWHSNQCTLITNLEVETSTDCTIYNKYSCPSITKTNCYVNVTTQLCSPFNPIFAKCSDVKQQSLCIQSNYERCKWTDTSCNKVDTETTYTCEMANQYGCLNMTSKKCCWSNNACYSFEYDTTQAQCNNIELISKDSDGKIQIQLKKMKLIKFNDLSCANLPFVNKAYFRDEQFRCREVVSADQLTCNSPGVNELACINNTQGKCKYVTTDTQGSCVELLTKVDGCSDKLNVDACLNQNATCKFVNKKCQNYDLQGYTNIQPNDKFPYSISVCSYFDDTFDDSTAESIVYSPEKRRCVKATSREPFINNCAQIGINKYACLNKTTVQCQYDSVNKQCLSVTREILNSTKICDPTFSWAACIQIAAQCQFYNNQCQPISDTVLCSELQNNKIYTNASVCLNRQSTDTACKYNTETKICNVVVDGTNEVCSQPGLNKKGCIFNTLGSMCIFQETYCTDNYENVKCTDLINKDKCLSIRTKGQYCKFDINLGCINIPTPETTLSACVQNFETNPLSCSIASDKPCFYDNKLNKCKEFIYPKKNEDLNFFNWSNRLSFNKRACLMYVEDNRAVYWMDECLEIPTSEFTTLTCDQQINKWGCLGITNPISNCYYFEQQCKDANLSDYVGKDCNTIIDISNGRICEVNNFNNKKCQYDAADHQCIEVLAAINDCEGKGYNQHACASNSSCQFNKKCYEKLTNGILFCADALPNLDNCKGVQREGCNQSCQAISDYSQINCQDAINLYGCNRIVKSQQFCQYSNQLCKLVNPFTFQSSSCIDIKYINNSIFCEQPQDIGCYYDQKSQQCMVTTIQSTFGCVRGINQIACLSSTIPSLQCKFLDYCYGPNSAILNCQINNQSDPNICCQNAGTIESCLFQDKFLCSWNTDTKLCSPYVIENDECAQIENKSQLVCLQKTNTFCVFNTELKKCQQIQAISCNQAQSQEQCTSIDILPCIWDNLLKICKYKKKENQDECQDIKQGFGNRLACLGVERIGQTCQFRDGSCETYFESKTEDNCLNNINQVACTQQQSSKCYWKSETIQIRENSWSEETNLIIGACNQFTDFNNSSCEEYLSYLSCLSIQTIGKQCIWQDSKCQEIKFNKSSIFSPKDLILVNSNACGLINNGDVVQYNPKSYSCKIVTNIESIACQPLTEGINKSSCLKIRTQYCQWDDVSMRCIFKKTRLLVEEQLQQNRLLQSISSCKRDGIGPKLCKQLNVELPCGSFDDGCDQIDINTATCEDPGLNKYACLNLKTGPCAWVKDDDTDYYHCEEFYPYSTCENIEYNINSLVCSYVEDDPCVYNKQKKNCEIPQLDYDVCDIEGINPIACSGIKGCIFKDQKCTLWNPNYNLLCNQAEKANEQVCQLAIDRCKYSNLTFGCISSTITDNCYTNGLSALGCNVLDECSWVDNSCQCIAYLNKFPQCNQITEYTKCTNINYCYFEVSQSKTNKDITQYLKNTNYGTCRLKTCADIDVNKCNQNTIDNTICYLNSKGKCLSAKKCEDIIDQSLSCQQYKINNLSCRSKQNNGCQTLDCSLIIDQSECEQYSNECVFAGYCRIRSCEYMGKAQCQINNCDWNQTSERCQQQLDCSQITNSETCITKKQKNAQCAWLITTKGQQECTSTGCRYLGKSQGDCMGTHIGTDVCVQMIDFSCVSCQEITDACICLNQSQYCSYDKITQKCSSKSCQHHNQADCPITHCRFNSIKNICQPLCQYNYNQVQCNQADDCLWNNTNQMCVAYIKPTVIEQISLPSPDSSRILSIIILILNMIY</sequence>
<feature type="domain" description="Cyclic nucleotide-binding" evidence="1">
    <location>
        <begin position="1"/>
        <end position="43"/>
    </location>
</feature>
<protein>
    <recommendedName>
        <fullName evidence="1">Cyclic nucleotide-binding domain-containing protein</fullName>
    </recommendedName>
</protein>
<gene>
    <name evidence="2" type="ORF">PSON_ATCC_30995.1.T0140427</name>
</gene>
<proteinExistence type="predicted"/>
<evidence type="ECO:0000313" key="3">
    <source>
        <dbReference type="Proteomes" id="UP000692954"/>
    </source>
</evidence>